<protein>
    <submittedName>
        <fullName evidence="1">Uncharacterized protein</fullName>
    </submittedName>
</protein>
<dbReference type="Proteomes" id="UP000184364">
    <property type="component" value="Unassembled WGS sequence"/>
</dbReference>
<dbReference type="AlphaFoldDB" id="A0A1M6Q845"/>
<sequence length="364" mass="41523">MKTIIQVIFIFCCILIKSQSGTDLSIKDIDNNQSVSMALLDNSPSIVFANSIPKQLSLNTNNLSNLSVEVTPFYYLNKKKYEGYEFFGLKDTLSTFKYKSGGFHNLSKITLSLNAIPKDSVTTIAFGARTNILTLYNFSPKELHELFVEIANDDDITEKAKEKLKGKGIDEPSVATDEYGKYVILLEEEKDRIKKELKVEEKLSSFINQLKNPMVTLDVSGAYSSISPNNRISTFRTDRYGIWSTLGLSFNLNKDYTRFFKFYFFLRYLKDNYIEDNLISTNQFTDVGLKFQVVLSKKFSTAYEYVKRNGDGGDYRSVGQIQWKFSDELTFNGGFGKNFEISNTNLITFLGISWGFVNNPKTKN</sequence>
<proteinExistence type="predicted"/>
<dbReference type="OrthoDB" id="623250at2"/>
<dbReference type="STRING" id="1302687.SAMN05444267_1001244"/>
<gene>
    <name evidence="1" type="ORF">SAMN05444267_1001244</name>
</gene>
<dbReference type="RefSeq" id="WP_073290115.1">
    <property type="nucleotide sequence ID" value="NZ_FRAV01000001.1"/>
</dbReference>
<organism evidence="1 2">
    <name type="scientific">Chryseobacterium polytrichastri</name>
    <dbReference type="NCBI Taxonomy" id="1302687"/>
    <lineage>
        <taxon>Bacteria</taxon>
        <taxon>Pseudomonadati</taxon>
        <taxon>Bacteroidota</taxon>
        <taxon>Flavobacteriia</taxon>
        <taxon>Flavobacteriales</taxon>
        <taxon>Weeksellaceae</taxon>
        <taxon>Chryseobacterium group</taxon>
        <taxon>Chryseobacterium</taxon>
    </lineage>
</organism>
<reference evidence="2" key="1">
    <citation type="submission" date="2016-11" db="EMBL/GenBank/DDBJ databases">
        <authorList>
            <person name="Varghese N."/>
            <person name="Submissions S."/>
        </authorList>
    </citation>
    <scope>NUCLEOTIDE SEQUENCE [LARGE SCALE GENOMIC DNA]</scope>
    <source>
        <strain evidence="2">DSM 26899</strain>
    </source>
</reference>
<evidence type="ECO:0000313" key="2">
    <source>
        <dbReference type="Proteomes" id="UP000184364"/>
    </source>
</evidence>
<keyword evidence="2" id="KW-1185">Reference proteome</keyword>
<dbReference type="EMBL" id="FRAV01000001">
    <property type="protein sequence ID" value="SHK16371.1"/>
    <property type="molecule type" value="Genomic_DNA"/>
</dbReference>
<name>A0A1M6Q845_9FLAO</name>
<evidence type="ECO:0000313" key="1">
    <source>
        <dbReference type="EMBL" id="SHK16371.1"/>
    </source>
</evidence>
<accession>A0A1M6Q845</accession>